<reference evidence="3 4" key="1">
    <citation type="submission" date="2020-04" db="EMBL/GenBank/DDBJ databases">
        <authorList>
            <person name="Doyle D.A."/>
        </authorList>
    </citation>
    <scope>NUCLEOTIDE SEQUENCE [LARGE SCALE GENOMIC DNA]</scope>
    <source>
        <strain evidence="3 4">P21</strain>
    </source>
</reference>
<feature type="domain" description="BIG2" evidence="2">
    <location>
        <begin position="835"/>
        <end position="918"/>
    </location>
</feature>
<accession>A0A7Y0EK79</accession>
<evidence type="ECO:0000256" key="1">
    <source>
        <dbReference type="ARBA" id="ARBA00022729"/>
    </source>
</evidence>
<feature type="domain" description="BIG2" evidence="2">
    <location>
        <begin position="925"/>
        <end position="1002"/>
    </location>
</feature>
<dbReference type="GO" id="GO:0016787">
    <property type="term" value="F:hydrolase activity"/>
    <property type="evidence" value="ECO:0007669"/>
    <property type="project" value="InterPro"/>
</dbReference>
<dbReference type="Pfam" id="PF02368">
    <property type="entry name" value="Big_2"/>
    <property type="match status" value="4"/>
</dbReference>
<dbReference type="InterPro" id="IPR036907">
    <property type="entry name" value="5'-Nucleotdase_C_sf"/>
</dbReference>
<dbReference type="AlphaFoldDB" id="A0A7Y0EK79"/>
<dbReference type="InterPro" id="IPR008964">
    <property type="entry name" value="Invasin/intimin_cell_adhesion"/>
</dbReference>
<dbReference type="GO" id="GO:0030288">
    <property type="term" value="C:outer membrane-bounded periplasmic space"/>
    <property type="evidence" value="ECO:0007669"/>
    <property type="project" value="TreeGrafter"/>
</dbReference>
<name>A0A7Y0EK79_9CLOT</name>
<evidence type="ECO:0000313" key="4">
    <source>
        <dbReference type="Proteomes" id="UP000537131"/>
    </source>
</evidence>
<dbReference type="GO" id="GO:0009166">
    <property type="term" value="P:nucleotide catabolic process"/>
    <property type="evidence" value="ECO:0007669"/>
    <property type="project" value="InterPro"/>
</dbReference>
<dbReference type="SUPFAM" id="SSF49373">
    <property type="entry name" value="Invasin/intimin cell-adhesion fragments"/>
    <property type="match status" value="4"/>
</dbReference>
<evidence type="ECO:0000259" key="2">
    <source>
        <dbReference type="SMART" id="SM00635"/>
    </source>
</evidence>
<proteinExistence type="predicted"/>
<dbReference type="InterPro" id="IPR008334">
    <property type="entry name" value="5'-Nucleotdase_C"/>
</dbReference>
<dbReference type="Gene3D" id="3.60.21.10">
    <property type="match status" value="1"/>
</dbReference>
<dbReference type="PRINTS" id="PR01607">
    <property type="entry name" value="APYRASEFAMLY"/>
</dbReference>
<dbReference type="SMART" id="SM00635">
    <property type="entry name" value="BID_2"/>
    <property type="match status" value="4"/>
</dbReference>
<protein>
    <recommendedName>
        <fullName evidence="2">BIG2 domain-containing protein</fullName>
    </recommendedName>
</protein>
<dbReference type="Gene3D" id="3.90.780.10">
    <property type="entry name" value="5'-Nucleotidase, C-terminal domain"/>
    <property type="match status" value="1"/>
</dbReference>
<feature type="domain" description="BIG2" evidence="2">
    <location>
        <begin position="750"/>
        <end position="827"/>
    </location>
</feature>
<dbReference type="RefSeq" id="WP_169298548.1">
    <property type="nucleotide sequence ID" value="NZ_JABBNI010000027.1"/>
</dbReference>
<sequence length="1100" mass="117617">MLKRKPYRILSWVIVLALILSNFIGVNGSQTVKADRTTISNEEFQKIKTASNVSASTDRVFDFIGITDFHGQLLDSTGTKQIGAALARVVKDVKASNPDRTLIVGGGDFYQGTPVSNVLHGVPVQKMMTNIGMDATALGNHEFDWGLKTIDEETMNGAGYSIVCANMYNKVTNKRKYNPYKIFTRDGVKIAVIGAILKEAPTIILPANTKDYNFKDVATEVNSAAKEIRENNLADIVVATIHDGGDSLNNIVPKLSGVDVVFGGHNHASLDTVIKDSDGKNVPTVNAKAKGQGYVDLKVTLKADKTLSFSTGNFKPLTVKDSTPLDPEVKAIVDKSNEDLKPIFDEVIGTTTKALTKNQTDQPFGESQLGNWMSDVIKNYANADVGMQNNGGIRLSPIPAGNITVGTIFYLMPFDNTICTATMTGTQLKVLLEQAVQDNGKGIQISGIKFVYDSTKPSYKPAVLDTAGNIVTPEVPGQRVIKILREKDNSVIKDSDVLKVAAPDFMATGGDTFTEFSVPEIKATFKDSLHTVRDALLEDVRTKKTITVVMNNRVDNQTAISPAQEMTIAQARAQKSGTVTLTGTVSTVNGKNIFMQEDVSGTNYGICVYNSAKASVNKGDKIKVTGPLTEYKGLLEITPASVDNVKVISKGNTIVPKLVTIDEINETLEGQLIKLKNVTLTSINNTASSTLQDETGTISIYKMPALTNIAVNDKVDVVAAVSQFSTSPKLDDGYQLSVGTAADISKAQVAVTGITLNKTNITLEPTKTEQLVAAVTPENAANKKVIWKSDNEAVATVDETGMVKAIGSGIANIKAISEDGNFEASCRVTVTAPIAVKGIQLNKKLLFLKNGESETLIATVLPKDATNKKVSWKSSNTSVATVDENGKVTVNITSKLLLIGTAKITATTDDGKYKAEAIVTAAKVPVLGVFLNKKKATIKVGESDTLVAKILPHNATNKNVTWKSDNEKVAVVSENGEVKALSTGTAKITVATVDGSFKDSCNIKVIAANTTPVTGVRIDKKFLTLKNGQSKTLTAIITPDEATNKNVIWKSSNTSIATVDENGKVTANITSKLLFVGFVKITATTVDGNYEAETIITVLK</sequence>
<dbReference type="InterPro" id="IPR004843">
    <property type="entry name" value="Calcineurin-like_PHP"/>
</dbReference>
<dbReference type="InterPro" id="IPR029052">
    <property type="entry name" value="Metallo-depent_PP-like"/>
</dbReference>
<comment type="caution">
    <text evidence="3">The sequence shown here is derived from an EMBL/GenBank/DDBJ whole genome shotgun (WGS) entry which is preliminary data.</text>
</comment>
<dbReference type="InterPro" id="IPR006179">
    <property type="entry name" value="5_nucleotidase/apyrase"/>
</dbReference>
<dbReference type="CDD" id="cd04486">
    <property type="entry name" value="YhcR_OBF_like"/>
    <property type="match status" value="1"/>
</dbReference>
<dbReference type="PANTHER" id="PTHR11575">
    <property type="entry name" value="5'-NUCLEOTIDASE-RELATED"/>
    <property type="match status" value="1"/>
</dbReference>
<dbReference type="InterPro" id="IPR003343">
    <property type="entry name" value="Big_2"/>
</dbReference>
<dbReference type="CDD" id="cd00845">
    <property type="entry name" value="MPP_UshA_N_like"/>
    <property type="match status" value="1"/>
</dbReference>
<reference evidence="3 4" key="2">
    <citation type="submission" date="2020-06" db="EMBL/GenBank/DDBJ databases">
        <title>Complete Genome Sequence of Clostridium muelleri sp. nov. P21T, an Acid-Alcohol Producing Acetogen Isolated from Old Hay.</title>
        <authorList>
            <person name="Duncan K.E."/>
            <person name="Tanner R.S."/>
        </authorList>
    </citation>
    <scope>NUCLEOTIDE SEQUENCE [LARGE SCALE GENOMIC DNA]</scope>
    <source>
        <strain evidence="3 4">P21</strain>
    </source>
</reference>
<gene>
    <name evidence="3" type="ORF">HBE96_14980</name>
</gene>
<organism evidence="3 4">
    <name type="scientific">Clostridium muellerianum</name>
    <dbReference type="NCBI Taxonomy" id="2716538"/>
    <lineage>
        <taxon>Bacteria</taxon>
        <taxon>Bacillati</taxon>
        <taxon>Bacillota</taxon>
        <taxon>Clostridia</taxon>
        <taxon>Eubacteriales</taxon>
        <taxon>Clostridiaceae</taxon>
        <taxon>Clostridium</taxon>
    </lineage>
</organism>
<dbReference type="Pfam" id="PF00149">
    <property type="entry name" value="Metallophos"/>
    <property type="match status" value="1"/>
</dbReference>
<dbReference type="Pfam" id="PF02872">
    <property type="entry name" value="5_nucleotid_C"/>
    <property type="match status" value="1"/>
</dbReference>
<keyword evidence="4" id="KW-1185">Reference proteome</keyword>
<dbReference type="EMBL" id="JABBNI010000027">
    <property type="protein sequence ID" value="NMM63955.1"/>
    <property type="molecule type" value="Genomic_DNA"/>
</dbReference>
<evidence type="ECO:0000313" key="3">
    <source>
        <dbReference type="EMBL" id="NMM63955.1"/>
    </source>
</evidence>
<dbReference type="PANTHER" id="PTHR11575:SF24">
    <property type="entry name" value="5'-NUCLEOTIDASE"/>
    <property type="match status" value="1"/>
</dbReference>
<dbReference type="SUPFAM" id="SSF55816">
    <property type="entry name" value="5'-nucleotidase (syn. UDP-sugar hydrolase), C-terminal domain"/>
    <property type="match status" value="1"/>
</dbReference>
<dbReference type="Proteomes" id="UP000537131">
    <property type="component" value="Unassembled WGS sequence"/>
</dbReference>
<feature type="domain" description="BIG2" evidence="2">
    <location>
        <begin position="1012"/>
        <end position="1095"/>
    </location>
</feature>
<dbReference type="Gene3D" id="2.60.40.1080">
    <property type="match status" value="4"/>
</dbReference>
<keyword evidence="1" id="KW-0732">Signal</keyword>
<dbReference type="SUPFAM" id="SSF56300">
    <property type="entry name" value="Metallo-dependent phosphatases"/>
    <property type="match status" value="1"/>
</dbReference>